<feature type="transmembrane region" description="Helical" evidence="8">
    <location>
        <begin position="132"/>
        <end position="155"/>
    </location>
</feature>
<evidence type="ECO:0000256" key="5">
    <source>
        <dbReference type="ARBA" id="ARBA00022692"/>
    </source>
</evidence>
<evidence type="ECO:0000313" key="11">
    <source>
        <dbReference type="EMBL" id="KAF1727333.1"/>
    </source>
</evidence>
<dbReference type="InterPro" id="IPR017850">
    <property type="entry name" value="Alkaline_phosphatase_core_sf"/>
</dbReference>
<comment type="caution">
    <text evidence="11">The sequence shown here is derived from an EMBL/GenBank/DDBJ whole genome shotgun (WGS) entry which is preliminary data.</text>
</comment>
<keyword evidence="5 8" id="KW-0812">Transmembrane</keyword>
<dbReference type="InterPro" id="IPR058130">
    <property type="entry name" value="PEA_transf_C"/>
</dbReference>
<protein>
    <submittedName>
        <fullName evidence="11">Phosphoethanolamine transferase</fullName>
    </submittedName>
</protein>
<feature type="transmembrane region" description="Helical" evidence="8">
    <location>
        <begin position="167"/>
        <end position="187"/>
    </location>
</feature>
<reference evidence="11 12" key="1">
    <citation type="submission" date="2017-10" db="EMBL/GenBank/DDBJ databases">
        <title>Whole genome sequencing of members of genus Pseudoxanthomonas.</title>
        <authorList>
            <person name="Kumar S."/>
            <person name="Bansal K."/>
            <person name="Kaur A."/>
            <person name="Patil P."/>
            <person name="Sharma S."/>
            <person name="Patil P.B."/>
        </authorList>
    </citation>
    <scope>NUCLEOTIDE SEQUENCE [LARGE SCALE GENOMIC DNA]</scope>
    <source>
        <strain evidence="11 12">DSM 17109</strain>
    </source>
</reference>
<evidence type="ECO:0000259" key="10">
    <source>
        <dbReference type="Pfam" id="PF08019"/>
    </source>
</evidence>
<dbReference type="CDD" id="cd16017">
    <property type="entry name" value="LptA"/>
    <property type="match status" value="1"/>
</dbReference>
<feature type="transmembrane region" description="Helical" evidence="8">
    <location>
        <begin position="32"/>
        <end position="51"/>
    </location>
</feature>
<evidence type="ECO:0000256" key="1">
    <source>
        <dbReference type="ARBA" id="ARBA00004429"/>
    </source>
</evidence>
<feature type="domain" description="Sulfatase N-terminal" evidence="9">
    <location>
        <begin position="251"/>
        <end position="539"/>
    </location>
</feature>
<feature type="domain" description="Phosphoethanolamine transferase N-terminal" evidence="10">
    <location>
        <begin position="72"/>
        <end position="222"/>
    </location>
</feature>
<evidence type="ECO:0000256" key="7">
    <source>
        <dbReference type="ARBA" id="ARBA00023136"/>
    </source>
</evidence>
<evidence type="ECO:0000256" key="6">
    <source>
        <dbReference type="ARBA" id="ARBA00022989"/>
    </source>
</evidence>
<keyword evidence="3" id="KW-0997">Cell inner membrane</keyword>
<gene>
    <name evidence="11" type="ORF">CSC78_00465</name>
</gene>
<evidence type="ECO:0000256" key="2">
    <source>
        <dbReference type="ARBA" id="ARBA00022475"/>
    </source>
</evidence>
<dbReference type="Pfam" id="PF00884">
    <property type="entry name" value="Sulfatase"/>
    <property type="match status" value="1"/>
</dbReference>
<dbReference type="Proteomes" id="UP000781710">
    <property type="component" value="Unassembled WGS sequence"/>
</dbReference>
<dbReference type="Pfam" id="PF08019">
    <property type="entry name" value="EptA_B_N"/>
    <property type="match status" value="1"/>
</dbReference>
<comment type="subcellular location">
    <subcellularLocation>
        <location evidence="1">Cell inner membrane</location>
        <topology evidence="1">Multi-pass membrane protein</topology>
    </subcellularLocation>
</comment>
<dbReference type="Gene3D" id="3.40.720.10">
    <property type="entry name" value="Alkaline Phosphatase, subunit A"/>
    <property type="match status" value="1"/>
</dbReference>
<feature type="transmembrane region" description="Helical" evidence="8">
    <location>
        <begin position="91"/>
        <end position="112"/>
    </location>
</feature>
<evidence type="ECO:0000259" key="9">
    <source>
        <dbReference type="Pfam" id="PF00884"/>
    </source>
</evidence>
<feature type="transmembrane region" description="Helical" evidence="8">
    <location>
        <begin position="63"/>
        <end position="84"/>
    </location>
</feature>
<evidence type="ECO:0000313" key="12">
    <source>
        <dbReference type="Proteomes" id="UP000781710"/>
    </source>
</evidence>
<dbReference type="InterPro" id="IPR040423">
    <property type="entry name" value="PEA_transferase"/>
</dbReference>
<keyword evidence="6 8" id="KW-1133">Transmembrane helix</keyword>
<keyword evidence="12" id="KW-1185">Reference proteome</keyword>
<dbReference type="InterPro" id="IPR012549">
    <property type="entry name" value="EptA-like_N"/>
</dbReference>
<dbReference type="PANTHER" id="PTHR30443:SF0">
    <property type="entry name" value="PHOSPHOETHANOLAMINE TRANSFERASE EPTA"/>
    <property type="match status" value="1"/>
</dbReference>
<organism evidence="11 12">
    <name type="scientific">Pseudoxanthomonas japonensis</name>
    <dbReference type="NCBI Taxonomy" id="69284"/>
    <lineage>
        <taxon>Bacteria</taxon>
        <taxon>Pseudomonadati</taxon>
        <taxon>Pseudomonadota</taxon>
        <taxon>Gammaproteobacteria</taxon>
        <taxon>Lysobacterales</taxon>
        <taxon>Lysobacteraceae</taxon>
        <taxon>Pseudoxanthomonas</taxon>
    </lineage>
</organism>
<evidence type="ECO:0000256" key="3">
    <source>
        <dbReference type="ARBA" id="ARBA00022519"/>
    </source>
</evidence>
<proteinExistence type="predicted"/>
<dbReference type="InterPro" id="IPR000917">
    <property type="entry name" value="Sulfatase_N"/>
</dbReference>
<dbReference type="PANTHER" id="PTHR30443">
    <property type="entry name" value="INNER MEMBRANE PROTEIN"/>
    <property type="match status" value="1"/>
</dbReference>
<dbReference type="SUPFAM" id="SSF53649">
    <property type="entry name" value="Alkaline phosphatase-like"/>
    <property type="match status" value="1"/>
</dbReference>
<evidence type="ECO:0000256" key="8">
    <source>
        <dbReference type="SAM" id="Phobius"/>
    </source>
</evidence>
<keyword evidence="2" id="KW-1003">Cell membrane</keyword>
<keyword evidence="4 11" id="KW-0808">Transferase</keyword>
<dbReference type="NCBIfam" id="NF028537">
    <property type="entry name" value="P_eth_NH2_trans"/>
    <property type="match status" value="1"/>
</dbReference>
<evidence type="ECO:0000256" key="4">
    <source>
        <dbReference type="ARBA" id="ARBA00022679"/>
    </source>
</evidence>
<dbReference type="EMBL" id="PDWW01000001">
    <property type="protein sequence ID" value="KAF1727333.1"/>
    <property type="molecule type" value="Genomic_DNA"/>
</dbReference>
<sequence length="558" mass="61688">MSASVLGHPALPSRWQRLLALVRTRPRVSQEALILFACLYFSLFANAVFWQSAAPHPWQQWRWTLSLFLLVTAVHGIWLSLLVWRRTARVVLSALVVVAAMAGHYMAAYGIYIDADMIRNVLHTDWREASDLVGGDILMPLLVALPALPALLVIWRVRLRDRRWTRALGMRAAFLAGMVVTGVLGVLPSTQQLTAFLRNQREVRYLVTPANVLVSLAKVVSEEPPGHKRVLQPIGEDAVQSPAATMRRPRLLVLVVGETARAANWGLNGYARQTTPELAKRDVLNFPHVTACGSSTEVSLPCMFSPWGREHYDEKEIRSHQSLLHVLQRAGVATLWRDNQSGCKGVCDGLPVEDLHARTDAALCNGKRCYDGILVSGLADAARGQKRDQVIVLHMLGNHGPTYSERYPAAFGVYSPVCATSDLERCSRAQIANAYDNALRYTDHVLASAIDQLKGLEDYDTALLYVSDHGESLGEKGLYLHGMPYAIAPREQLEVPMVAWFSQGWRASTALDAACLRRQAAGARSHDGLFHTVLGLTDVKTALYRPDHDIFLTCRGGA</sequence>
<accession>A0ABQ6ZLY2</accession>
<name>A0ABQ6ZLY2_9GAMM</name>
<dbReference type="GO" id="GO:0016740">
    <property type="term" value="F:transferase activity"/>
    <property type="evidence" value="ECO:0007669"/>
    <property type="project" value="UniProtKB-KW"/>
</dbReference>
<dbReference type="RefSeq" id="WP_162335944.1">
    <property type="nucleotide sequence ID" value="NZ_JBHSRQ010000007.1"/>
</dbReference>
<keyword evidence="7 8" id="KW-0472">Membrane</keyword>